<dbReference type="Gene3D" id="3.40.50.150">
    <property type="entry name" value="Vaccinia Virus protein VP39"/>
    <property type="match status" value="1"/>
</dbReference>
<dbReference type="EMBL" id="CP054614">
    <property type="protein sequence ID" value="QKS55307.1"/>
    <property type="molecule type" value="Genomic_DNA"/>
</dbReference>
<feature type="domain" description="Methyltransferase type 11" evidence="2">
    <location>
        <begin position="127"/>
        <end position="220"/>
    </location>
</feature>
<accession>A0A2V4VVE6</accession>
<dbReference type="Pfam" id="PF08241">
    <property type="entry name" value="Methyltransf_11"/>
    <property type="match status" value="1"/>
</dbReference>
<dbReference type="CDD" id="cd02440">
    <property type="entry name" value="AdoMet_MTases"/>
    <property type="match status" value="1"/>
</dbReference>
<evidence type="ECO:0000313" key="4">
    <source>
        <dbReference type="EMBL" id="QKS55307.1"/>
    </source>
</evidence>
<dbReference type="GO" id="GO:0008757">
    <property type="term" value="F:S-adenosylmethionine-dependent methyltransferase activity"/>
    <property type="evidence" value="ECO:0007669"/>
    <property type="project" value="InterPro"/>
</dbReference>
<evidence type="ECO:0000313" key="6">
    <source>
        <dbReference type="Proteomes" id="UP000509327"/>
    </source>
</evidence>
<dbReference type="SUPFAM" id="SSF53335">
    <property type="entry name" value="S-adenosyl-L-methionine-dependent methyltransferases"/>
    <property type="match status" value="1"/>
</dbReference>
<dbReference type="InterPro" id="IPR029063">
    <property type="entry name" value="SAM-dependent_MTases_sf"/>
</dbReference>
<proteinExistence type="predicted"/>
<organism evidence="3 5">
    <name type="scientific">Paenibacillus barcinonensis</name>
    <dbReference type="NCBI Taxonomy" id="198119"/>
    <lineage>
        <taxon>Bacteria</taxon>
        <taxon>Bacillati</taxon>
        <taxon>Bacillota</taxon>
        <taxon>Bacilli</taxon>
        <taxon>Bacillales</taxon>
        <taxon>Paenibacillaceae</taxon>
        <taxon>Paenibacillus</taxon>
    </lineage>
</organism>
<name>A0A2V4VVE6_PAEBA</name>
<dbReference type="EMBL" id="QJSW01000006">
    <property type="protein sequence ID" value="PYE49058.1"/>
    <property type="molecule type" value="Genomic_DNA"/>
</dbReference>
<feature type="transmembrane region" description="Helical" evidence="1">
    <location>
        <begin position="48"/>
        <end position="71"/>
    </location>
</feature>
<keyword evidence="1" id="KW-0812">Transmembrane</keyword>
<evidence type="ECO:0000313" key="5">
    <source>
        <dbReference type="Proteomes" id="UP000247790"/>
    </source>
</evidence>
<dbReference type="Proteomes" id="UP000247790">
    <property type="component" value="Unassembled WGS sequence"/>
</dbReference>
<gene>
    <name evidence="3" type="ORF">DFQ00_10638</name>
    <name evidence="4" type="ORF">HUB98_02590</name>
</gene>
<reference evidence="4 6" key="2">
    <citation type="submission" date="2020-06" db="EMBL/GenBank/DDBJ databases">
        <title>Complete genome of Paenibacillus barcinonensis KACC11450.</title>
        <authorList>
            <person name="Kim M."/>
            <person name="Park Y.-J."/>
            <person name="Shin J.-H."/>
        </authorList>
    </citation>
    <scope>NUCLEOTIDE SEQUENCE [LARGE SCALE GENOMIC DNA]</scope>
    <source>
        <strain evidence="4 6">KACC11450</strain>
    </source>
</reference>
<reference evidence="3 5" key="1">
    <citation type="submission" date="2018-06" db="EMBL/GenBank/DDBJ databases">
        <title>Genomic Encyclopedia of Type Strains, Phase III (KMG-III): the genomes of soil and plant-associated and newly described type strains.</title>
        <authorList>
            <person name="Whitman W."/>
        </authorList>
    </citation>
    <scope>NUCLEOTIDE SEQUENCE [LARGE SCALE GENOMIC DNA]</scope>
    <source>
        <strain evidence="3 5">CECT 7022</strain>
    </source>
</reference>
<keyword evidence="6" id="KW-1185">Reference proteome</keyword>
<keyword evidence="3" id="KW-0489">Methyltransferase</keyword>
<dbReference type="RefSeq" id="WP_110896601.1">
    <property type="nucleotide sequence ID" value="NZ_CP054614.1"/>
</dbReference>
<evidence type="ECO:0000256" key="1">
    <source>
        <dbReference type="SAM" id="Phobius"/>
    </source>
</evidence>
<keyword evidence="3" id="KW-0808">Transferase</keyword>
<dbReference type="InterPro" id="IPR013216">
    <property type="entry name" value="Methyltransf_11"/>
</dbReference>
<dbReference type="Proteomes" id="UP000509327">
    <property type="component" value="Chromosome"/>
</dbReference>
<evidence type="ECO:0000259" key="2">
    <source>
        <dbReference type="Pfam" id="PF08241"/>
    </source>
</evidence>
<sequence length="307" mass="35716">MIILQIENRILAQKVACGLLFRCERGVIIFNTSKQMMPHKFNDRFGKLGIYSVQGVFIILFLLLTPIYYLNKWDFKRHKKRKPFYTSKLVRLQERYPIFYELAMYVQNFPIPHNVYKVLPPLRGDVLQVGCGTGLLNKYLRKQKDIRFLNMDPNLNALKLGKKWGRYDSYIHAFIDKPTSLPDHCCDMILFARSFHHIRHHKKAFIESSRLLRDGGSIIIADPVILKSLSGSVSDGGYMANSSIDGVIWRFTKETLITHIERCLPPELKIESVTETRQVHVTNYNLFVPQTDIVVVLRKRVAVYNDN</sequence>
<dbReference type="OrthoDB" id="2550827at2"/>
<dbReference type="AlphaFoldDB" id="A0A2V4VVE6"/>
<evidence type="ECO:0000313" key="3">
    <source>
        <dbReference type="EMBL" id="PYE49058.1"/>
    </source>
</evidence>
<keyword evidence="1" id="KW-0472">Membrane</keyword>
<keyword evidence="1" id="KW-1133">Transmembrane helix</keyword>
<protein>
    <submittedName>
        <fullName evidence="4">Class I SAM-dependent methyltransferase</fullName>
    </submittedName>
    <submittedName>
        <fullName evidence="3">Methyltransferase family protein</fullName>
    </submittedName>
</protein>
<dbReference type="GO" id="GO:0032259">
    <property type="term" value="P:methylation"/>
    <property type="evidence" value="ECO:0007669"/>
    <property type="project" value="UniProtKB-KW"/>
</dbReference>